<dbReference type="RefSeq" id="WP_132363836.1">
    <property type="nucleotide sequence ID" value="NZ_JAAWVT010000003.1"/>
</dbReference>
<protein>
    <submittedName>
        <fullName evidence="3">Universal stress protein</fullName>
    </submittedName>
</protein>
<name>A0ABX1G3X2_9MICC</name>
<proteinExistence type="inferred from homology"/>
<dbReference type="SUPFAM" id="SSF52402">
    <property type="entry name" value="Adenine nucleotide alpha hydrolases-like"/>
    <property type="match status" value="1"/>
</dbReference>
<organism evidence="3 4">
    <name type="scientific">Paeniglutamicibacter terrestris</name>
    <dbReference type="NCBI Taxonomy" id="2723403"/>
    <lineage>
        <taxon>Bacteria</taxon>
        <taxon>Bacillati</taxon>
        <taxon>Actinomycetota</taxon>
        <taxon>Actinomycetes</taxon>
        <taxon>Micrococcales</taxon>
        <taxon>Micrococcaceae</taxon>
        <taxon>Paeniglutamicibacter</taxon>
    </lineage>
</organism>
<feature type="domain" description="UspA" evidence="2">
    <location>
        <begin position="8"/>
        <end position="142"/>
    </location>
</feature>
<dbReference type="InterPro" id="IPR006015">
    <property type="entry name" value="Universal_stress_UspA"/>
</dbReference>
<dbReference type="PANTHER" id="PTHR46553">
    <property type="entry name" value="ADENINE NUCLEOTIDE ALPHA HYDROLASES-LIKE SUPERFAMILY PROTEIN"/>
    <property type="match status" value="1"/>
</dbReference>
<comment type="similarity">
    <text evidence="1">Belongs to the universal stress protein A family.</text>
</comment>
<dbReference type="PRINTS" id="PR01438">
    <property type="entry name" value="UNVRSLSTRESS"/>
</dbReference>
<sequence length="150" mass="16019">MAQQLGTQKIIVGVDGSEASLEALRQARNLAHSLNARIEAVGCWENPRMYDGYVLMGIEGFRESAEKVVTQAVKTVFGTEMPPHVTINLIQGDPKSALVKASENADFLVVGRRGHGKLGKLLIGSVSASCIAHAKCPVLVVHSQDDGEGR</sequence>
<evidence type="ECO:0000256" key="1">
    <source>
        <dbReference type="ARBA" id="ARBA00008791"/>
    </source>
</evidence>
<dbReference type="EMBL" id="JAAWVT010000003">
    <property type="protein sequence ID" value="NKG20932.1"/>
    <property type="molecule type" value="Genomic_DNA"/>
</dbReference>
<dbReference type="Pfam" id="PF00582">
    <property type="entry name" value="Usp"/>
    <property type="match status" value="1"/>
</dbReference>
<dbReference type="Proteomes" id="UP000746595">
    <property type="component" value="Unassembled WGS sequence"/>
</dbReference>
<accession>A0ABX1G3X2</accession>
<evidence type="ECO:0000313" key="4">
    <source>
        <dbReference type="Proteomes" id="UP000746595"/>
    </source>
</evidence>
<dbReference type="PANTHER" id="PTHR46553:SF3">
    <property type="entry name" value="ADENINE NUCLEOTIDE ALPHA HYDROLASES-LIKE SUPERFAMILY PROTEIN"/>
    <property type="match status" value="1"/>
</dbReference>
<keyword evidence="4" id="KW-1185">Reference proteome</keyword>
<gene>
    <name evidence="3" type="ORF">HED64_09475</name>
</gene>
<dbReference type="InterPro" id="IPR014729">
    <property type="entry name" value="Rossmann-like_a/b/a_fold"/>
</dbReference>
<dbReference type="CDD" id="cd00293">
    <property type="entry name" value="USP-like"/>
    <property type="match status" value="1"/>
</dbReference>
<comment type="caution">
    <text evidence="3">The sequence shown here is derived from an EMBL/GenBank/DDBJ whole genome shotgun (WGS) entry which is preliminary data.</text>
</comment>
<evidence type="ECO:0000259" key="2">
    <source>
        <dbReference type="Pfam" id="PF00582"/>
    </source>
</evidence>
<evidence type="ECO:0000313" key="3">
    <source>
        <dbReference type="EMBL" id="NKG20932.1"/>
    </source>
</evidence>
<reference evidence="3 4" key="1">
    <citation type="submission" date="2020-04" db="EMBL/GenBank/DDBJ databases">
        <title>Paeniglutamicibacter sp. ANT13_2, a novel actinomycete isolated from sediment in Antarctica.</title>
        <authorList>
            <person name="Sakdapetsiri C."/>
            <person name="Pinyakong O."/>
        </authorList>
    </citation>
    <scope>NUCLEOTIDE SEQUENCE [LARGE SCALE GENOMIC DNA]</scope>
    <source>
        <strain evidence="3 4">ANT13_2</strain>
    </source>
</reference>
<dbReference type="Gene3D" id="3.40.50.620">
    <property type="entry name" value="HUPs"/>
    <property type="match status" value="1"/>
</dbReference>
<dbReference type="InterPro" id="IPR006016">
    <property type="entry name" value="UspA"/>
</dbReference>